<comment type="subcellular location">
    <subcellularLocation>
        <location evidence="1">Cell membrane</location>
        <topology evidence="1">Multi-pass membrane protein</topology>
    </subcellularLocation>
    <subcellularLocation>
        <location evidence="7">Membrane</location>
        <topology evidence="7">Multi-pass membrane protein</topology>
    </subcellularLocation>
</comment>
<accession>A0A927FUG8</accession>
<evidence type="ECO:0000256" key="1">
    <source>
        <dbReference type="ARBA" id="ARBA00004651"/>
    </source>
</evidence>
<gene>
    <name evidence="10" type="ORF">IC608_07770</name>
</gene>
<name>A0A927FUG8_9HYPH</name>
<feature type="domain" description="NADH:quinone oxidoreductase/Mrp antiporter transmembrane" evidence="9">
    <location>
        <begin position="148"/>
        <end position="423"/>
    </location>
</feature>
<proteinExistence type="inferred from homology"/>
<dbReference type="AlphaFoldDB" id="A0A927FUG8"/>
<feature type="transmembrane region" description="Helical" evidence="8">
    <location>
        <begin position="50"/>
        <end position="73"/>
    </location>
</feature>
<feature type="transmembrane region" description="Helical" evidence="8">
    <location>
        <begin position="24"/>
        <end position="43"/>
    </location>
</feature>
<feature type="transmembrane region" description="Helical" evidence="8">
    <location>
        <begin position="293"/>
        <end position="312"/>
    </location>
</feature>
<dbReference type="InterPro" id="IPR050586">
    <property type="entry name" value="CPA3_Na-H_Antiporter_D"/>
</dbReference>
<feature type="transmembrane region" description="Helical" evidence="8">
    <location>
        <begin position="184"/>
        <end position="205"/>
    </location>
</feature>
<feature type="transmembrane region" description="Helical" evidence="8">
    <location>
        <begin position="153"/>
        <end position="172"/>
    </location>
</feature>
<keyword evidence="11" id="KW-1185">Reference proteome</keyword>
<feature type="transmembrane region" description="Helical" evidence="8">
    <location>
        <begin position="261"/>
        <end position="281"/>
    </location>
</feature>
<evidence type="ECO:0000256" key="7">
    <source>
        <dbReference type="RuleBase" id="RU000320"/>
    </source>
</evidence>
<feature type="transmembrane region" description="Helical" evidence="8">
    <location>
        <begin position="93"/>
        <end position="117"/>
    </location>
</feature>
<dbReference type="EMBL" id="JACYFU010000002">
    <property type="protein sequence ID" value="MBD8065369.1"/>
    <property type="molecule type" value="Genomic_DNA"/>
</dbReference>
<keyword evidence="3" id="KW-1003">Cell membrane</keyword>
<evidence type="ECO:0000313" key="10">
    <source>
        <dbReference type="EMBL" id="MBD8065369.1"/>
    </source>
</evidence>
<feature type="transmembrane region" description="Helical" evidence="8">
    <location>
        <begin position="129"/>
        <end position="147"/>
    </location>
</feature>
<feature type="transmembrane region" description="Helical" evidence="8">
    <location>
        <begin position="485"/>
        <end position="503"/>
    </location>
</feature>
<comment type="caution">
    <text evidence="10">The sequence shown here is derived from an EMBL/GenBank/DDBJ whole genome shotgun (WGS) entry which is preliminary data.</text>
</comment>
<evidence type="ECO:0000256" key="4">
    <source>
        <dbReference type="ARBA" id="ARBA00022692"/>
    </source>
</evidence>
<organism evidence="10 11">
    <name type="scientific">Devosia oryzisoli</name>
    <dbReference type="NCBI Taxonomy" id="2774138"/>
    <lineage>
        <taxon>Bacteria</taxon>
        <taxon>Pseudomonadati</taxon>
        <taxon>Pseudomonadota</taxon>
        <taxon>Alphaproteobacteria</taxon>
        <taxon>Hyphomicrobiales</taxon>
        <taxon>Devosiaceae</taxon>
        <taxon>Devosia</taxon>
    </lineage>
</organism>
<dbReference type="GO" id="GO:0008137">
    <property type="term" value="F:NADH dehydrogenase (ubiquinone) activity"/>
    <property type="evidence" value="ECO:0007669"/>
    <property type="project" value="InterPro"/>
</dbReference>
<evidence type="ECO:0000313" key="11">
    <source>
        <dbReference type="Proteomes" id="UP000654108"/>
    </source>
</evidence>
<reference evidence="10" key="1">
    <citation type="submission" date="2020-09" db="EMBL/GenBank/DDBJ databases">
        <title>Genome seq and assembly of Devosia sp.</title>
        <authorList>
            <person name="Chhetri G."/>
        </authorList>
    </citation>
    <scope>NUCLEOTIDE SEQUENCE</scope>
    <source>
        <strain evidence="10">PTR5</strain>
    </source>
</reference>
<dbReference type="InterPro" id="IPR001750">
    <property type="entry name" value="ND/Mrp_TM"/>
</dbReference>
<keyword evidence="4 7" id="KW-0812">Transmembrane</keyword>
<feature type="transmembrane region" description="Helical" evidence="8">
    <location>
        <begin position="225"/>
        <end position="249"/>
    </location>
</feature>
<keyword evidence="6 8" id="KW-0472">Membrane</keyword>
<feature type="transmembrane region" description="Helical" evidence="8">
    <location>
        <begin position="319"/>
        <end position="340"/>
    </location>
</feature>
<evidence type="ECO:0000256" key="2">
    <source>
        <dbReference type="ARBA" id="ARBA00005346"/>
    </source>
</evidence>
<dbReference type="GO" id="GO:0005886">
    <property type="term" value="C:plasma membrane"/>
    <property type="evidence" value="ECO:0007669"/>
    <property type="project" value="UniProtKB-SubCell"/>
</dbReference>
<protein>
    <submittedName>
        <fullName evidence="10">Na+/H+ antiporter subunit D</fullName>
    </submittedName>
</protein>
<evidence type="ECO:0000259" key="9">
    <source>
        <dbReference type="Pfam" id="PF00361"/>
    </source>
</evidence>
<dbReference type="Proteomes" id="UP000654108">
    <property type="component" value="Unassembled WGS sequence"/>
</dbReference>
<dbReference type="PANTHER" id="PTHR42703">
    <property type="entry name" value="NADH DEHYDROGENASE"/>
    <property type="match status" value="1"/>
</dbReference>
<dbReference type="RefSeq" id="WP_191774224.1">
    <property type="nucleotide sequence ID" value="NZ_JACYFU010000002.1"/>
</dbReference>
<sequence length="535" mass="55152">MATPTPTTDLPQAMIEAMTPAADWVIVLPIVFGLMGAAALLTMRRSNSTPLLVALAVVFAIIACEVTLLLRVLADGPVSMTMGKWLPPFGISLTADIFSAAFALGAAVVTAIVLVYAEIDRGDAQEADTFHAMVLLLLAGVTGAFLTGDLFNLYVWFEVMLIASFGLIVFGGRPIQLDGAVKYGFLNFLATTFFLLALGLLYGLLGTVNMADIMRVAPAANPAAMAGVAALLLLAFGMKAAAFPVNAWLPASYHTPPASVSALFAGLLTKVGAYAMLRALVAVLPGSRDLLEPVMAMIAISTLVIGPLGAIAETNLRRAVGFIVIGGIGTIMAGLSMPSLLGVAGAGLYIFHALFTMTALYMIAGLVEKRTGATDSRQMGGLYAASGSISVIFLVLVLAAAGVPPFLGFWPKLLLLEAGFSQGATGPAPGTVGVVLVIALLVNAVLTLIAGARLWGHIFWRSGPIDAAPSDAPRLLAPLTGRGRVGYAATAVLTALIVVAGLWPEPVMQGARLAAGDIVDPARYVEAVGLAGETP</sequence>
<dbReference type="GO" id="GO:0042773">
    <property type="term" value="P:ATP synthesis coupled electron transport"/>
    <property type="evidence" value="ECO:0007669"/>
    <property type="project" value="InterPro"/>
</dbReference>
<comment type="similarity">
    <text evidence="2">Belongs to the CPA3 antiporters (TC 2.A.63) subunit D family.</text>
</comment>
<dbReference type="PANTHER" id="PTHR42703:SF1">
    <property type="entry name" value="NA(+)_H(+) ANTIPORTER SUBUNIT D1"/>
    <property type="match status" value="1"/>
</dbReference>
<evidence type="ECO:0000256" key="5">
    <source>
        <dbReference type="ARBA" id="ARBA00022989"/>
    </source>
</evidence>
<feature type="transmembrane region" description="Helical" evidence="8">
    <location>
        <begin position="346"/>
        <end position="367"/>
    </location>
</feature>
<feature type="transmembrane region" description="Helical" evidence="8">
    <location>
        <begin position="388"/>
        <end position="410"/>
    </location>
</feature>
<dbReference type="PRINTS" id="PR01437">
    <property type="entry name" value="NUOXDRDTASE4"/>
</dbReference>
<dbReference type="InterPro" id="IPR003918">
    <property type="entry name" value="NADH_UbQ_OxRdtase"/>
</dbReference>
<evidence type="ECO:0000256" key="8">
    <source>
        <dbReference type="SAM" id="Phobius"/>
    </source>
</evidence>
<dbReference type="Pfam" id="PF00361">
    <property type="entry name" value="Proton_antipo_M"/>
    <property type="match status" value="1"/>
</dbReference>
<evidence type="ECO:0000256" key="3">
    <source>
        <dbReference type="ARBA" id="ARBA00022475"/>
    </source>
</evidence>
<keyword evidence="5 8" id="KW-1133">Transmembrane helix</keyword>
<feature type="transmembrane region" description="Helical" evidence="8">
    <location>
        <begin position="430"/>
        <end position="452"/>
    </location>
</feature>
<evidence type="ECO:0000256" key="6">
    <source>
        <dbReference type="ARBA" id="ARBA00023136"/>
    </source>
</evidence>